<name>A0A8K0KNR9_LADFU</name>
<reference evidence="2" key="1">
    <citation type="submission" date="2013-04" db="EMBL/GenBank/DDBJ databases">
        <authorList>
            <person name="Qu J."/>
            <person name="Murali S.C."/>
            <person name="Bandaranaike D."/>
            <person name="Bellair M."/>
            <person name="Blankenburg K."/>
            <person name="Chao H."/>
            <person name="Dinh H."/>
            <person name="Doddapaneni H."/>
            <person name="Downs B."/>
            <person name="Dugan-Rocha S."/>
            <person name="Elkadiri S."/>
            <person name="Gnanaolivu R.D."/>
            <person name="Hernandez B."/>
            <person name="Javaid M."/>
            <person name="Jayaseelan J.C."/>
            <person name="Lee S."/>
            <person name="Li M."/>
            <person name="Ming W."/>
            <person name="Munidasa M."/>
            <person name="Muniz J."/>
            <person name="Nguyen L."/>
            <person name="Ongeri F."/>
            <person name="Osuji N."/>
            <person name="Pu L.-L."/>
            <person name="Puazo M."/>
            <person name="Qu C."/>
            <person name="Quiroz J."/>
            <person name="Raj R."/>
            <person name="Weissenberger G."/>
            <person name="Xin Y."/>
            <person name="Zou X."/>
            <person name="Han Y."/>
            <person name="Richards S."/>
            <person name="Worley K."/>
            <person name="Muzny D."/>
            <person name="Gibbs R."/>
        </authorList>
    </citation>
    <scope>NUCLEOTIDE SEQUENCE</scope>
    <source>
        <strain evidence="2">Sampled in the wild</strain>
    </source>
</reference>
<accession>A0A8K0KNR9</accession>
<dbReference type="InterPro" id="IPR000477">
    <property type="entry name" value="RT_dom"/>
</dbReference>
<organism evidence="2 3">
    <name type="scientific">Ladona fulva</name>
    <name type="common">Scarce chaser dragonfly</name>
    <name type="synonym">Libellula fulva</name>
    <dbReference type="NCBI Taxonomy" id="123851"/>
    <lineage>
        <taxon>Eukaryota</taxon>
        <taxon>Metazoa</taxon>
        <taxon>Ecdysozoa</taxon>
        <taxon>Arthropoda</taxon>
        <taxon>Hexapoda</taxon>
        <taxon>Insecta</taxon>
        <taxon>Pterygota</taxon>
        <taxon>Palaeoptera</taxon>
        <taxon>Odonata</taxon>
        <taxon>Epiprocta</taxon>
        <taxon>Anisoptera</taxon>
        <taxon>Libelluloidea</taxon>
        <taxon>Libellulidae</taxon>
        <taxon>Ladona</taxon>
    </lineage>
</organism>
<keyword evidence="3" id="KW-1185">Reference proteome</keyword>
<dbReference type="Pfam" id="PF00078">
    <property type="entry name" value="RVT_1"/>
    <property type="match status" value="1"/>
</dbReference>
<dbReference type="PANTHER" id="PTHR47027">
    <property type="entry name" value="REVERSE TRANSCRIPTASE DOMAIN-CONTAINING PROTEIN"/>
    <property type="match status" value="1"/>
</dbReference>
<evidence type="ECO:0000313" key="2">
    <source>
        <dbReference type="EMBL" id="KAG8237000.1"/>
    </source>
</evidence>
<dbReference type="InterPro" id="IPR043502">
    <property type="entry name" value="DNA/RNA_pol_sf"/>
</dbReference>
<proteinExistence type="predicted"/>
<feature type="domain" description="Reverse transcriptase" evidence="1">
    <location>
        <begin position="1"/>
        <end position="141"/>
    </location>
</feature>
<dbReference type="PROSITE" id="PS50878">
    <property type="entry name" value="RT_POL"/>
    <property type="match status" value="1"/>
</dbReference>
<dbReference type="OrthoDB" id="7480412at2759"/>
<dbReference type="AlphaFoldDB" id="A0A8K0KNR9"/>
<dbReference type="Proteomes" id="UP000792457">
    <property type="component" value="Unassembled WGS sequence"/>
</dbReference>
<comment type="caution">
    <text evidence="2">The sequence shown here is derived from an EMBL/GenBank/DDBJ whole genome shotgun (WGS) entry which is preliminary data.</text>
</comment>
<gene>
    <name evidence="2" type="ORF">J437_LFUL015911</name>
</gene>
<dbReference type="GO" id="GO:0071897">
    <property type="term" value="P:DNA biosynthetic process"/>
    <property type="evidence" value="ECO:0007669"/>
    <property type="project" value="UniProtKB-ARBA"/>
</dbReference>
<evidence type="ECO:0000259" key="1">
    <source>
        <dbReference type="PROSITE" id="PS50878"/>
    </source>
</evidence>
<dbReference type="SUPFAM" id="SSF56672">
    <property type="entry name" value="DNA/RNA polymerases"/>
    <property type="match status" value="1"/>
</dbReference>
<reference evidence="2" key="2">
    <citation type="submission" date="2017-10" db="EMBL/GenBank/DDBJ databases">
        <title>Ladona fulva Genome sequencing and assembly.</title>
        <authorList>
            <person name="Murali S."/>
            <person name="Richards S."/>
            <person name="Bandaranaike D."/>
            <person name="Bellair M."/>
            <person name="Blankenburg K."/>
            <person name="Chao H."/>
            <person name="Dinh H."/>
            <person name="Doddapaneni H."/>
            <person name="Dugan-Rocha S."/>
            <person name="Elkadiri S."/>
            <person name="Gnanaolivu R."/>
            <person name="Hernandez B."/>
            <person name="Skinner E."/>
            <person name="Javaid M."/>
            <person name="Lee S."/>
            <person name="Li M."/>
            <person name="Ming W."/>
            <person name="Munidasa M."/>
            <person name="Muniz J."/>
            <person name="Nguyen L."/>
            <person name="Hughes D."/>
            <person name="Osuji N."/>
            <person name="Pu L.-L."/>
            <person name="Puazo M."/>
            <person name="Qu C."/>
            <person name="Quiroz J."/>
            <person name="Raj R."/>
            <person name="Weissenberger G."/>
            <person name="Xin Y."/>
            <person name="Zou X."/>
            <person name="Han Y."/>
            <person name="Worley K."/>
            <person name="Muzny D."/>
            <person name="Gibbs R."/>
        </authorList>
    </citation>
    <scope>NUCLEOTIDE SEQUENCE</scope>
    <source>
        <strain evidence="2">Sampled in the wild</strain>
    </source>
</reference>
<dbReference type="PANTHER" id="PTHR47027:SF20">
    <property type="entry name" value="REVERSE TRANSCRIPTASE-LIKE PROTEIN WITH RNA-DIRECTED DNA POLYMERASE DOMAIN"/>
    <property type="match status" value="1"/>
</dbReference>
<protein>
    <recommendedName>
        <fullName evidence="1">Reverse transcriptase domain-containing protein</fullName>
    </recommendedName>
</protein>
<evidence type="ECO:0000313" key="3">
    <source>
        <dbReference type="Proteomes" id="UP000792457"/>
    </source>
</evidence>
<dbReference type="EMBL" id="KZ309111">
    <property type="protein sequence ID" value="KAG8237000.1"/>
    <property type="molecule type" value="Genomic_DNA"/>
</dbReference>
<sequence>MYEYNNELHLFADFQNLVRLVDLFLDDTRAKIKLGNKICETFRVNTGLRQSNGLSPILFNIALEKVNRDIKKFNFHGVQVGNENITHFAYADDIVLLSHTAAELKMIMQALESTAIKYGLREPNIVGVMKSRRLEWAGHVVRMSKESWSKIAMDMIPAGKRPGGRPRKRWCQGRSAATWGLGRMATNANNRKEWRTLVITSRSPLG</sequence>